<dbReference type="AlphaFoldDB" id="A0AAW0GT62"/>
<feature type="compositionally biased region" description="Acidic residues" evidence="1">
    <location>
        <begin position="468"/>
        <end position="483"/>
    </location>
</feature>
<dbReference type="EMBL" id="JASBNA010000002">
    <property type="protein sequence ID" value="KAK7695054.1"/>
    <property type="molecule type" value="Genomic_DNA"/>
</dbReference>
<evidence type="ECO:0000256" key="1">
    <source>
        <dbReference type="SAM" id="MobiDB-lite"/>
    </source>
</evidence>
<feature type="compositionally biased region" description="Acidic residues" evidence="1">
    <location>
        <begin position="579"/>
        <end position="602"/>
    </location>
</feature>
<comment type="caution">
    <text evidence="2">The sequence shown here is derived from an EMBL/GenBank/DDBJ whole genome shotgun (WGS) entry which is preliminary data.</text>
</comment>
<name>A0AAW0GT62_9APHY</name>
<evidence type="ECO:0000313" key="3">
    <source>
        <dbReference type="Proteomes" id="UP001385951"/>
    </source>
</evidence>
<dbReference type="PANTHER" id="PTHR38701:SF1">
    <property type="entry name" value="UP-REGULATED DURING SEPTATION PROTEIN 1 DOMAIN-CONTAINING PROTEIN"/>
    <property type="match status" value="1"/>
</dbReference>
<dbReference type="PANTHER" id="PTHR38701">
    <property type="entry name" value="CHROMOSOME 8, WHOLE GENOME SHOTGUN SEQUENCE"/>
    <property type="match status" value="1"/>
</dbReference>
<feature type="compositionally biased region" description="Low complexity" evidence="1">
    <location>
        <begin position="157"/>
        <end position="181"/>
    </location>
</feature>
<feature type="compositionally biased region" description="Polar residues" evidence="1">
    <location>
        <begin position="67"/>
        <end position="92"/>
    </location>
</feature>
<feature type="compositionally biased region" description="Low complexity" evidence="1">
    <location>
        <begin position="295"/>
        <end position="317"/>
    </location>
</feature>
<feature type="compositionally biased region" description="Basic and acidic residues" evidence="1">
    <location>
        <begin position="549"/>
        <end position="559"/>
    </location>
</feature>
<feature type="region of interest" description="Disordered" evidence="1">
    <location>
        <begin position="1"/>
        <end position="181"/>
    </location>
</feature>
<feature type="region of interest" description="Disordered" evidence="1">
    <location>
        <begin position="459"/>
        <end position="490"/>
    </location>
</feature>
<reference evidence="2 3" key="1">
    <citation type="submission" date="2022-09" db="EMBL/GenBank/DDBJ databases">
        <authorList>
            <person name="Palmer J.M."/>
        </authorList>
    </citation>
    <scope>NUCLEOTIDE SEQUENCE [LARGE SCALE GENOMIC DNA]</scope>
    <source>
        <strain evidence="2 3">DSM 7382</strain>
    </source>
</reference>
<feature type="region of interest" description="Disordered" evidence="1">
    <location>
        <begin position="537"/>
        <end position="617"/>
    </location>
</feature>
<feature type="region of interest" description="Disordered" evidence="1">
    <location>
        <begin position="283"/>
        <end position="400"/>
    </location>
</feature>
<dbReference type="Proteomes" id="UP001385951">
    <property type="component" value="Unassembled WGS sequence"/>
</dbReference>
<keyword evidence="3" id="KW-1185">Reference proteome</keyword>
<accession>A0AAW0GT62</accession>
<sequence length="617" mass="65606">MSTHIRAKVTSRLDYPSRPGSPTKSTTSLSPPPVIRAKAKVNSSANVGARKVGPGVSTPGATAKVTAGSSISRAPSPFKPSNTQVNANSPSVPTFKAKISSSSRPHSVISGGSSDSRPRALTSTSNVNLPVPSVQNRRRGSFSSTLTAPPATRGHLSSPSQSKISVSSSEQSSPNGIGKTVVRVKSKVTRLAEHSSGISASLPPSPSLPARYGPHAISTATKFTPPLPSTIPAPISTPSSPTSVYHRFATTREVHTPKHANIFQPFSSRDDQAVSYISNNGKVDPVSIPLPSQSPPGSTLSFSSRSSASRSSVSAGSDARHSSGSSITAPTPHSNVNGASPSYGHDRLAVSPPSGANLHSLGIRLEPSTPGGTSDVSPSADSFDDHSDLDSELDDPDWERKAEAKSIRKIADLEITNRSLLAINSTLEATKHRQAKEIRDLRRKLRQSRLILPPTTFKAVTSATEDERSADEESSEEEDEEEQAVVAGKTDETYRRVRSLIERLIDEGKRALETKPEDLVENTKGTKVLHEIEARTWRGEDNDSQSLLSRDDDDNRSTHLDVNQFTPGRPVSPSHITVPDDDDGLGSEDEVEASLLDIDMDDIPSAPIPPITVTHSP</sequence>
<protein>
    <submittedName>
        <fullName evidence="2">Uncharacterized protein</fullName>
    </submittedName>
</protein>
<feature type="compositionally biased region" description="Low complexity" evidence="1">
    <location>
        <begin position="100"/>
        <end position="114"/>
    </location>
</feature>
<organism evidence="2 3">
    <name type="scientific">Cerrena zonata</name>
    <dbReference type="NCBI Taxonomy" id="2478898"/>
    <lineage>
        <taxon>Eukaryota</taxon>
        <taxon>Fungi</taxon>
        <taxon>Dikarya</taxon>
        <taxon>Basidiomycota</taxon>
        <taxon>Agaricomycotina</taxon>
        <taxon>Agaricomycetes</taxon>
        <taxon>Polyporales</taxon>
        <taxon>Cerrenaceae</taxon>
        <taxon>Cerrena</taxon>
    </lineage>
</organism>
<feature type="compositionally biased region" description="Polar residues" evidence="1">
    <location>
        <begin position="322"/>
        <end position="340"/>
    </location>
</feature>
<gene>
    <name evidence="2" type="ORF">QCA50_002243</name>
</gene>
<proteinExistence type="predicted"/>
<evidence type="ECO:0000313" key="2">
    <source>
        <dbReference type="EMBL" id="KAK7695054.1"/>
    </source>
</evidence>